<feature type="compositionally biased region" description="Low complexity" evidence="2">
    <location>
        <begin position="211"/>
        <end position="220"/>
    </location>
</feature>
<feature type="region of interest" description="Disordered" evidence="2">
    <location>
        <begin position="1"/>
        <end position="327"/>
    </location>
</feature>
<evidence type="ECO:0000256" key="3">
    <source>
        <dbReference type="SAM" id="Phobius"/>
    </source>
</evidence>
<feature type="compositionally biased region" description="Low complexity" evidence="2">
    <location>
        <begin position="172"/>
        <end position="187"/>
    </location>
</feature>
<keyword evidence="6" id="KW-1185">Reference proteome</keyword>
<feature type="compositionally biased region" description="Acidic residues" evidence="2">
    <location>
        <begin position="257"/>
        <end position="268"/>
    </location>
</feature>
<dbReference type="PROSITE" id="PS50026">
    <property type="entry name" value="EGF_3"/>
    <property type="match status" value="1"/>
</dbReference>
<dbReference type="InterPro" id="IPR000742">
    <property type="entry name" value="EGF"/>
</dbReference>
<feature type="region of interest" description="Disordered" evidence="2">
    <location>
        <begin position="347"/>
        <end position="461"/>
    </location>
</feature>
<feature type="compositionally biased region" description="Gly residues" evidence="2">
    <location>
        <begin position="360"/>
        <end position="373"/>
    </location>
</feature>
<feature type="compositionally biased region" description="Polar residues" evidence="2">
    <location>
        <begin position="53"/>
        <end position="72"/>
    </location>
</feature>
<keyword evidence="3" id="KW-0812">Transmembrane</keyword>
<comment type="caution">
    <text evidence="1">Lacks conserved residue(s) required for the propagation of feature annotation.</text>
</comment>
<dbReference type="AlphaFoldDB" id="A0A8E2JN22"/>
<feature type="transmembrane region" description="Helical" evidence="3">
    <location>
        <begin position="585"/>
        <end position="612"/>
    </location>
</feature>
<feature type="compositionally biased region" description="Basic and acidic residues" evidence="2">
    <location>
        <begin position="273"/>
        <end position="286"/>
    </location>
</feature>
<evidence type="ECO:0000313" key="6">
    <source>
        <dbReference type="Proteomes" id="UP000250140"/>
    </source>
</evidence>
<dbReference type="CDD" id="cd00053">
    <property type="entry name" value="EGF"/>
    <property type="match status" value="1"/>
</dbReference>
<keyword evidence="1" id="KW-0245">EGF-like domain</keyword>
<dbReference type="Proteomes" id="UP000250140">
    <property type="component" value="Unassembled WGS sequence"/>
</dbReference>
<keyword evidence="1" id="KW-1015">Disulfide bond</keyword>
<accession>A0A8E2JN22</accession>
<feature type="compositionally biased region" description="Basic and acidic residues" evidence="2">
    <location>
        <begin position="7"/>
        <end position="17"/>
    </location>
</feature>
<dbReference type="OrthoDB" id="283575at2759"/>
<keyword evidence="3" id="KW-0472">Membrane</keyword>
<feature type="compositionally biased region" description="Basic and acidic residues" evidence="2">
    <location>
        <begin position="310"/>
        <end position="319"/>
    </location>
</feature>
<feature type="region of interest" description="Disordered" evidence="2">
    <location>
        <begin position="516"/>
        <end position="550"/>
    </location>
</feature>
<feature type="disulfide bond" evidence="1">
    <location>
        <begin position="656"/>
        <end position="665"/>
    </location>
</feature>
<protein>
    <recommendedName>
        <fullName evidence="4">EGF-like domain-containing protein</fullName>
    </recommendedName>
</protein>
<reference evidence="5 6" key="1">
    <citation type="journal article" date="2016" name="Nat. Commun.">
        <title>Ectomycorrhizal ecology is imprinted in the genome of the dominant symbiotic fungus Cenococcum geophilum.</title>
        <authorList>
            <consortium name="DOE Joint Genome Institute"/>
            <person name="Peter M."/>
            <person name="Kohler A."/>
            <person name="Ohm R.A."/>
            <person name="Kuo A."/>
            <person name="Krutzmann J."/>
            <person name="Morin E."/>
            <person name="Arend M."/>
            <person name="Barry K.W."/>
            <person name="Binder M."/>
            <person name="Choi C."/>
            <person name="Clum A."/>
            <person name="Copeland A."/>
            <person name="Grisel N."/>
            <person name="Haridas S."/>
            <person name="Kipfer T."/>
            <person name="LaButti K."/>
            <person name="Lindquist E."/>
            <person name="Lipzen A."/>
            <person name="Maire R."/>
            <person name="Meier B."/>
            <person name="Mihaltcheva S."/>
            <person name="Molinier V."/>
            <person name="Murat C."/>
            <person name="Poggeler S."/>
            <person name="Quandt C.A."/>
            <person name="Sperisen C."/>
            <person name="Tritt A."/>
            <person name="Tisserant E."/>
            <person name="Crous P.W."/>
            <person name="Henrissat B."/>
            <person name="Nehls U."/>
            <person name="Egli S."/>
            <person name="Spatafora J.W."/>
            <person name="Grigoriev I.V."/>
            <person name="Martin F.M."/>
        </authorList>
    </citation>
    <scope>NUCLEOTIDE SEQUENCE [LARGE SCALE GENOMIC DNA]</scope>
    <source>
        <strain evidence="5 6">CBS 207.34</strain>
    </source>
</reference>
<dbReference type="EMBL" id="KV750795">
    <property type="protein sequence ID" value="OCL03168.1"/>
    <property type="molecule type" value="Genomic_DNA"/>
</dbReference>
<feature type="compositionally biased region" description="Low complexity" evidence="2">
    <location>
        <begin position="78"/>
        <end position="89"/>
    </location>
</feature>
<feature type="compositionally biased region" description="Low complexity" evidence="2">
    <location>
        <begin position="374"/>
        <end position="387"/>
    </location>
</feature>
<evidence type="ECO:0000313" key="5">
    <source>
        <dbReference type="EMBL" id="OCL03168.1"/>
    </source>
</evidence>
<dbReference type="PANTHER" id="PTHR17178">
    <property type="entry name" value="SECRETORY GRANULE PROTEOGLYCAN CORE PROTEIN"/>
    <property type="match status" value="1"/>
</dbReference>
<evidence type="ECO:0000256" key="2">
    <source>
        <dbReference type="SAM" id="MobiDB-lite"/>
    </source>
</evidence>
<feature type="compositionally biased region" description="Basic and acidic residues" evidence="2">
    <location>
        <begin position="420"/>
        <end position="432"/>
    </location>
</feature>
<name>A0A8E2JN22_9PEZI</name>
<dbReference type="PROSITE" id="PS00022">
    <property type="entry name" value="EGF_1"/>
    <property type="match status" value="1"/>
</dbReference>
<dbReference type="PROSITE" id="PS01186">
    <property type="entry name" value="EGF_2"/>
    <property type="match status" value="1"/>
</dbReference>
<feature type="compositionally biased region" description="Polar residues" evidence="2">
    <location>
        <begin position="435"/>
        <end position="449"/>
    </location>
</feature>
<gene>
    <name evidence="5" type="ORF">AOQ84DRAFT_227891</name>
</gene>
<feature type="domain" description="EGF-like" evidence="4">
    <location>
        <begin position="628"/>
        <end position="666"/>
    </location>
</feature>
<feature type="compositionally biased region" description="Low complexity" evidence="2">
    <location>
        <begin position="347"/>
        <end position="359"/>
    </location>
</feature>
<proteinExistence type="predicted"/>
<dbReference type="PANTHER" id="PTHR17178:SF0">
    <property type="entry name" value="SERGLYCIN"/>
    <property type="match status" value="1"/>
</dbReference>
<keyword evidence="3" id="KW-1133">Transmembrane helix</keyword>
<evidence type="ECO:0000259" key="4">
    <source>
        <dbReference type="PROSITE" id="PS50026"/>
    </source>
</evidence>
<evidence type="ECO:0000256" key="1">
    <source>
        <dbReference type="PROSITE-ProRule" id="PRU00076"/>
    </source>
</evidence>
<sequence>MPSSAQDGRRGGDDSMARKGSVRAARERLQAAQKAQMQGTPADRPRVIGLPNRPNQLVSQFSVQNTKSHPQQMPTPPSSSESVSAVSPTPQWPLANDADDIIVGGNQPQTRGPAPQRPPRPNYVPAILDSSKPSDLPIQQPPPQTALRPPENVYQDEDFLSPSYATSSSRPLTTSSAASTISSLGSIPDFPVPVAQPLPRRSPNLGPPPSARRGPSSYYSQMSYVSPIAEESETNRSHHGSYASSNVIPSGANGFYFDEEGTPSEEDLPTTSEDGRESRAGDHDDQSGLVRKASLGRRTKPSLTTIKSGDSLRAEDRVTASKKKKGMVAQAAVAAGAAGGAFAAGMGASRELSSGNSSRGSGGPPSGSLGSGTGLLDPSSSSSSESVDSIKKSKGRLGRELKPATPSPRPRSPLAPTDSKVAHSPRDLEKGDMASPTNPLQMPTRQTTLADRVGSRRPPRLNVDAVREAEARGSLTSLPDLIRRATRLAANLDRGRTASRLGTDFLDGADLEKAKAEHDRRSGSLSDILASFPPPGLATPTGDNTPARRISKWPSGLALAESASMQETEHSKSQGRGRRCCGMPLWGFLTLLLVLFLLVAAAVVIPVVLIVLPRIRNYNNAAAPATTQAGQCAASVTCENGGVAVVNPDSSCSCLCTNGFTGSHCATSSDSGCMTIKIAGADNATVGSAIPRLLNDAQNNFSIALDSSLLLSLFSSTNLSCTSENALVTFNGLSSRSIDFNLPLLEILSSTTYSLPPLPTTTPHPEDRQLRRRQKAVTSDGIIYEASVTSGPTATASSASPTMSSTSVATTLPVSSNATALDFARVGVLLVLQESRKLDTAVNAQEVLQTFFESNSNNAKNVSLGSGFNIDLINLKIGLSNGTVVQAIEGNSTKSR</sequence>
<organism evidence="5 6">
    <name type="scientific">Glonium stellatum</name>
    <dbReference type="NCBI Taxonomy" id="574774"/>
    <lineage>
        <taxon>Eukaryota</taxon>
        <taxon>Fungi</taxon>
        <taxon>Dikarya</taxon>
        <taxon>Ascomycota</taxon>
        <taxon>Pezizomycotina</taxon>
        <taxon>Dothideomycetes</taxon>
        <taxon>Pleosporomycetidae</taxon>
        <taxon>Gloniales</taxon>
        <taxon>Gloniaceae</taxon>
        <taxon>Glonium</taxon>
    </lineage>
</organism>